<dbReference type="CDD" id="cd05324">
    <property type="entry name" value="carb_red_PTCR-like_SDR_c"/>
    <property type="match status" value="1"/>
</dbReference>
<gene>
    <name evidence="5" type="ORF">F0L68_04000</name>
</gene>
<dbReference type="OrthoDB" id="9781117at2"/>
<protein>
    <submittedName>
        <fullName evidence="5">SDR family oxidoreductase</fullName>
    </submittedName>
</protein>
<reference evidence="5 6" key="1">
    <citation type="submission" date="2019-09" db="EMBL/GenBank/DDBJ databases">
        <title>Goodfellowia gen. nov., a new genus of the Pseudonocardineae related to Actinoalloteichus, containing Goodfellowia coeruleoviolacea gen. nov., comb. nov. gen. nov., comb. nov.</title>
        <authorList>
            <person name="Labeda D."/>
        </authorList>
    </citation>
    <scope>NUCLEOTIDE SEQUENCE [LARGE SCALE GENOMIC DNA]</scope>
    <source>
        <strain evidence="5 6">AN110305</strain>
    </source>
</reference>
<evidence type="ECO:0000256" key="1">
    <source>
        <dbReference type="ARBA" id="ARBA00006484"/>
    </source>
</evidence>
<dbReference type="PANTHER" id="PTHR43490">
    <property type="entry name" value="(+)-NEOMENTHOL DEHYDROGENASE"/>
    <property type="match status" value="1"/>
</dbReference>
<dbReference type="Gene3D" id="3.40.50.720">
    <property type="entry name" value="NAD(P)-binding Rossmann-like Domain"/>
    <property type="match status" value="1"/>
</dbReference>
<dbReference type="Pfam" id="PF00106">
    <property type="entry name" value="adh_short"/>
    <property type="match status" value="1"/>
</dbReference>
<dbReference type="GO" id="GO:0016616">
    <property type="term" value="F:oxidoreductase activity, acting on the CH-OH group of donors, NAD or NADP as acceptor"/>
    <property type="evidence" value="ECO:0007669"/>
    <property type="project" value="InterPro"/>
</dbReference>
<dbReference type="AlphaFoldDB" id="A0A5B2XS96"/>
<dbReference type="InterPro" id="IPR045313">
    <property type="entry name" value="CBR1-like"/>
</dbReference>
<accession>A0A5B2XS96</accession>
<evidence type="ECO:0000313" key="5">
    <source>
        <dbReference type="EMBL" id="KAA2265741.1"/>
    </source>
</evidence>
<dbReference type="PRINTS" id="PR00081">
    <property type="entry name" value="GDHRDH"/>
</dbReference>
<dbReference type="PRINTS" id="PR00080">
    <property type="entry name" value="SDRFAMILY"/>
</dbReference>
<evidence type="ECO:0000256" key="3">
    <source>
        <dbReference type="ARBA" id="ARBA00023002"/>
    </source>
</evidence>
<reference evidence="5 6" key="2">
    <citation type="submission" date="2019-09" db="EMBL/GenBank/DDBJ databases">
        <authorList>
            <person name="Jin C."/>
        </authorList>
    </citation>
    <scope>NUCLEOTIDE SEQUENCE [LARGE SCALE GENOMIC DNA]</scope>
    <source>
        <strain evidence="5 6">AN110305</strain>
    </source>
</reference>
<dbReference type="InterPro" id="IPR036291">
    <property type="entry name" value="NAD(P)-bd_dom_sf"/>
</dbReference>
<keyword evidence="6" id="KW-1185">Reference proteome</keyword>
<organism evidence="5 6">
    <name type="scientific">Solihabitans fulvus</name>
    <dbReference type="NCBI Taxonomy" id="1892852"/>
    <lineage>
        <taxon>Bacteria</taxon>
        <taxon>Bacillati</taxon>
        <taxon>Actinomycetota</taxon>
        <taxon>Actinomycetes</taxon>
        <taxon>Pseudonocardiales</taxon>
        <taxon>Pseudonocardiaceae</taxon>
        <taxon>Solihabitans</taxon>
    </lineage>
</organism>
<keyword evidence="3" id="KW-0560">Oxidoreductase</keyword>
<proteinExistence type="inferred from homology"/>
<dbReference type="EMBL" id="VUOB01000005">
    <property type="protein sequence ID" value="KAA2265741.1"/>
    <property type="molecule type" value="Genomic_DNA"/>
</dbReference>
<keyword evidence="2" id="KW-0521">NADP</keyword>
<comment type="similarity">
    <text evidence="1 4">Belongs to the short-chain dehydrogenases/reductases (SDR) family.</text>
</comment>
<name>A0A5B2XS96_9PSEU</name>
<dbReference type="RefSeq" id="WP_149848026.1">
    <property type="nucleotide sequence ID" value="NZ_VUOB01000005.1"/>
</dbReference>
<evidence type="ECO:0000256" key="2">
    <source>
        <dbReference type="ARBA" id="ARBA00022857"/>
    </source>
</evidence>
<dbReference type="PANTHER" id="PTHR43490:SF99">
    <property type="entry name" value="SHORT-CHAIN DEHYDROGENASE_REDUCTASE"/>
    <property type="match status" value="1"/>
</dbReference>
<sequence length="240" mass="25106">MTLPSDRPVALVTGANRGIGKEIARGLARAGMTVLLGSRDPERGVLAARELAADGVVFVQLVDVTDPASVTSTAQAITRRFGRLDVLVNNAGIAQRGIGAPSAFTAEHLRVVYETNVFGVVTMMHTLLPLLRLAPAARVVNVSSTRGSLTEPSAFGGQPNLAYSTSKTALNALTVHYARELADTPIKVNAASPGHVATDFNDHTGTRTPEQGAAVVVRLATLPADGPTGGFFNDDRAESW</sequence>
<evidence type="ECO:0000313" key="6">
    <source>
        <dbReference type="Proteomes" id="UP000323454"/>
    </source>
</evidence>
<evidence type="ECO:0000256" key="4">
    <source>
        <dbReference type="RuleBase" id="RU000363"/>
    </source>
</evidence>
<dbReference type="InterPro" id="IPR002347">
    <property type="entry name" value="SDR_fam"/>
</dbReference>
<dbReference type="Proteomes" id="UP000323454">
    <property type="component" value="Unassembled WGS sequence"/>
</dbReference>
<dbReference type="SUPFAM" id="SSF51735">
    <property type="entry name" value="NAD(P)-binding Rossmann-fold domains"/>
    <property type="match status" value="1"/>
</dbReference>
<comment type="caution">
    <text evidence="5">The sequence shown here is derived from an EMBL/GenBank/DDBJ whole genome shotgun (WGS) entry which is preliminary data.</text>
</comment>